<reference evidence="1 2" key="1">
    <citation type="submission" date="2015-09" db="EMBL/GenBank/DDBJ databases">
        <title>A metagenomics-based metabolic model of nitrate-dependent anaerobic oxidation of methane by Methanoperedens-like archaea.</title>
        <authorList>
            <person name="Arshad A."/>
            <person name="Speth D.R."/>
            <person name="De Graaf R.M."/>
            <person name="Op Den Camp H.J."/>
            <person name="Jetten M.S."/>
            <person name="Welte C.U."/>
        </authorList>
    </citation>
    <scope>NUCLEOTIDE SEQUENCE [LARGE SCALE GENOMIC DNA]</scope>
</reference>
<evidence type="ECO:0000313" key="1">
    <source>
        <dbReference type="EMBL" id="KPQ41156.1"/>
    </source>
</evidence>
<dbReference type="EMBL" id="LKCM01000421">
    <property type="protein sequence ID" value="KPQ41156.1"/>
    <property type="molecule type" value="Genomic_DNA"/>
</dbReference>
<evidence type="ECO:0000313" key="2">
    <source>
        <dbReference type="Proteomes" id="UP000050360"/>
    </source>
</evidence>
<dbReference type="AlphaFoldDB" id="A0A0P8C3N1"/>
<name>A0A0P8C3N1_9EURY</name>
<sequence>MILQLCNQQYLRRKNPVVEITTYIEKTPIVQPTTSTDIYCVSNETGKKMSLSEAREIAKNSVIGDQGTLKDTYSCNESTSIWWIDMKPTIEQYACNPAYVVNINTKEVEINWRCTEAVIRWP</sequence>
<dbReference type="Proteomes" id="UP000050360">
    <property type="component" value="Unassembled WGS sequence"/>
</dbReference>
<accession>A0A0P8C3N1</accession>
<gene>
    <name evidence="1" type="ORF">MPEBLZ_04295</name>
</gene>
<protein>
    <submittedName>
        <fullName evidence="1">Uncharacterized protein</fullName>
    </submittedName>
</protein>
<comment type="caution">
    <text evidence="1">The sequence shown here is derived from an EMBL/GenBank/DDBJ whole genome shotgun (WGS) entry which is preliminary data.</text>
</comment>
<organism evidence="1 2">
    <name type="scientific">Candidatus Methanoperedens nitratireducens</name>
    <dbReference type="NCBI Taxonomy" id="1392998"/>
    <lineage>
        <taxon>Archaea</taxon>
        <taxon>Methanobacteriati</taxon>
        <taxon>Methanobacteriota</taxon>
        <taxon>Stenosarchaea group</taxon>
        <taxon>Methanomicrobia</taxon>
        <taxon>Methanosarcinales</taxon>
        <taxon>ANME-2 cluster</taxon>
        <taxon>Candidatus Methanoperedentaceae</taxon>
        <taxon>Candidatus Methanoperedens</taxon>
    </lineage>
</organism>
<proteinExistence type="predicted"/>